<evidence type="ECO:0000313" key="1">
    <source>
        <dbReference type="EMBL" id="POG81350.1"/>
    </source>
</evidence>
<dbReference type="EMBL" id="AUPC02000012">
    <property type="protein sequence ID" value="POG81350.1"/>
    <property type="molecule type" value="Genomic_DNA"/>
</dbReference>
<dbReference type="AlphaFoldDB" id="A0A2P4QUL5"/>
<keyword evidence="2" id="KW-1185">Reference proteome</keyword>
<gene>
    <name evidence="1" type="ORF">GLOIN_2v1763607</name>
</gene>
<sequence length="139" mass="16382">MVSKWIDKVVINNNNYEKLYLPYKFKLLLRGSRDGFTPEKFHELCDGKANTVTFINLEGNEEILDYSSVYGPKYGSDLNIYTCISNNPSAAFDRTYCKKLRYERSIRDTEEDFSIENYERFYDKFNAVIFKIKGNSWST</sequence>
<reference evidence="1 2" key="2">
    <citation type="journal article" date="2018" name="New Phytol.">
        <title>High intraspecific genome diversity in the model arbuscular mycorrhizal symbiont Rhizophagus irregularis.</title>
        <authorList>
            <person name="Chen E.C.H."/>
            <person name="Morin E."/>
            <person name="Beaudet D."/>
            <person name="Noel J."/>
            <person name="Yildirir G."/>
            <person name="Ndikumana S."/>
            <person name="Charron P."/>
            <person name="St-Onge C."/>
            <person name="Giorgi J."/>
            <person name="Kruger M."/>
            <person name="Marton T."/>
            <person name="Ropars J."/>
            <person name="Grigoriev I.V."/>
            <person name="Hainaut M."/>
            <person name="Henrissat B."/>
            <person name="Roux C."/>
            <person name="Martin F."/>
            <person name="Corradi N."/>
        </authorList>
    </citation>
    <scope>NUCLEOTIDE SEQUENCE [LARGE SCALE GENOMIC DNA]</scope>
    <source>
        <strain evidence="1 2">DAOM 197198</strain>
    </source>
</reference>
<comment type="caution">
    <text evidence="1">The sequence shown here is derived from an EMBL/GenBank/DDBJ whole genome shotgun (WGS) entry which is preliminary data.</text>
</comment>
<reference evidence="1 2" key="1">
    <citation type="journal article" date="2013" name="Proc. Natl. Acad. Sci. U.S.A.">
        <title>Genome of an arbuscular mycorrhizal fungus provides insight into the oldest plant symbiosis.</title>
        <authorList>
            <person name="Tisserant E."/>
            <person name="Malbreil M."/>
            <person name="Kuo A."/>
            <person name="Kohler A."/>
            <person name="Symeonidi A."/>
            <person name="Balestrini R."/>
            <person name="Charron P."/>
            <person name="Duensing N."/>
            <person name="Frei Dit Frey N."/>
            <person name="Gianinazzi-Pearson V."/>
            <person name="Gilbert L.B."/>
            <person name="Handa Y."/>
            <person name="Herr J.R."/>
            <person name="Hijri M."/>
            <person name="Koul R."/>
            <person name="Kawaguchi M."/>
            <person name="Krajinski F."/>
            <person name="Lammers P.J."/>
            <person name="Masclaux F.G."/>
            <person name="Murat C."/>
            <person name="Morin E."/>
            <person name="Ndikumana S."/>
            <person name="Pagni M."/>
            <person name="Petitpierre D."/>
            <person name="Requena N."/>
            <person name="Rosikiewicz P."/>
            <person name="Riley R."/>
            <person name="Saito K."/>
            <person name="San Clemente H."/>
            <person name="Shapiro H."/>
            <person name="van Tuinen D."/>
            <person name="Becard G."/>
            <person name="Bonfante P."/>
            <person name="Paszkowski U."/>
            <person name="Shachar-Hill Y.Y."/>
            <person name="Tuskan G.A."/>
            <person name="Young P.W."/>
            <person name="Sanders I.R."/>
            <person name="Henrissat B."/>
            <person name="Rensing S.A."/>
            <person name="Grigoriev I.V."/>
            <person name="Corradi N."/>
            <person name="Roux C."/>
            <person name="Martin F."/>
        </authorList>
    </citation>
    <scope>NUCLEOTIDE SEQUENCE [LARGE SCALE GENOMIC DNA]</scope>
    <source>
        <strain evidence="1 2">DAOM 197198</strain>
    </source>
</reference>
<evidence type="ECO:0000313" key="2">
    <source>
        <dbReference type="Proteomes" id="UP000018888"/>
    </source>
</evidence>
<dbReference type="VEuPathDB" id="FungiDB:RhiirFUN_007841"/>
<proteinExistence type="predicted"/>
<evidence type="ECO:0008006" key="3">
    <source>
        <dbReference type="Google" id="ProtNLM"/>
    </source>
</evidence>
<accession>A0A2P4QUL5</accession>
<protein>
    <recommendedName>
        <fullName evidence="3">TLDc domain-containing protein</fullName>
    </recommendedName>
</protein>
<organism evidence="1 2">
    <name type="scientific">Rhizophagus irregularis (strain DAOM 181602 / DAOM 197198 / MUCL 43194)</name>
    <name type="common">Arbuscular mycorrhizal fungus</name>
    <name type="synonym">Glomus intraradices</name>
    <dbReference type="NCBI Taxonomy" id="747089"/>
    <lineage>
        <taxon>Eukaryota</taxon>
        <taxon>Fungi</taxon>
        <taxon>Fungi incertae sedis</taxon>
        <taxon>Mucoromycota</taxon>
        <taxon>Glomeromycotina</taxon>
        <taxon>Glomeromycetes</taxon>
        <taxon>Glomerales</taxon>
        <taxon>Glomeraceae</taxon>
        <taxon>Rhizophagus</taxon>
    </lineage>
</organism>
<dbReference type="Proteomes" id="UP000018888">
    <property type="component" value="Unassembled WGS sequence"/>
</dbReference>
<name>A0A2P4QUL5_RHIID</name>